<keyword evidence="9" id="KW-1185">Reference proteome</keyword>
<reference evidence="8" key="1">
    <citation type="submission" date="2020-06" db="EMBL/GenBank/DDBJ databases">
        <authorList>
            <person name="Li T."/>
            <person name="Hu X."/>
            <person name="Zhang T."/>
            <person name="Song X."/>
            <person name="Zhang H."/>
            <person name="Dai N."/>
            <person name="Sheng W."/>
            <person name="Hou X."/>
            <person name="Wei L."/>
        </authorList>
    </citation>
    <scope>NUCLEOTIDE SEQUENCE</scope>
    <source>
        <strain evidence="8">K16</strain>
        <tissue evidence="8">Leaf</tissue>
    </source>
</reference>
<dbReference type="GO" id="GO:0003677">
    <property type="term" value="F:DNA binding"/>
    <property type="evidence" value="ECO:0007669"/>
    <property type="project" value="UniProtKB-KW"/>
</dbReference>
<dbReference type="GO" id="GO:0005634">
    <property type="term" value="C:nucleus"/>
    <property type="evidence" value="ECO:0007669"/>
    <property type="project" value="UniProtKB-SubCell"/>
</dbReference>
<evidence type="ECO:0000256" key="2">
    <source>
        <dbReference type="ARBA" id="ARBA00023015"/>
    </source>
</evidence>
<feature type="compositionally biased region" description="Basic and acidic residues" evidence="6">
    <location>
        <begin position="583"/>
        <end position="592"/>
    </location>
</feature>
<accession>A0AAE2BWV3</accession>
<feature type="region of interest" description="Disordered" evidence="6">
    <location>
        <begin position="698"/>
        <end position="717"/>
    </location>
</feature>
<dbReference type="InterPro" id="IPR038945">
    <property type="entry name" value="MBD13-like"/>
</dbReference>
<keyword evidence="2" id="KW-0805">Transcription regulation</keyword>
<organism evidence="8 9">
    <name type="scientific">Sesamum angolense</name>
    <dbReference type="NCBI Taxonomy" id="2727404"/>
    <lineage>
        <taxon>Eukaryota</taxon>
        <taxon>Viridiplantae</taxon>
        <taxon>Streptophyta</taxon>
        <taxon>Embryophyta</taxon>
        <taxon>Tracheophyta</taxon>
        <taxon>Spermatophyta</taxon>
        <taxon>Magnoliopsida</taxon>
        <taxon>eudicotyledons</taxon>
        <taxon>Gunneridae</taxon>
        <taxon>Pentapetalae</taxon>
        <taxon>asterids</taxon>
        <taxon>lamiids</taxon>
        <taxon>Lamiales</taxon>
        <taxon>Pedaliaceae</taxon>
        <taxon>Sesamum</taxon>
    </lineage>
</organism>
<dbReference type="Gene3D" id="3.30.890.10">
    <property type="entry name" value="Methyl-cpg-binding Protein 2, Chain A"/>
    <property type="match status" value="1"/>
</dbReference>
<feature type="compositionally biased region" description="Polar residues" evidence="6">
    <location>
        <begin position="410"/>
        <end position="420"/>
    </location>
</feature>
<dbReference type="InterPro" id="IPR001739">
    <property type="entry name" value="Methyl_CpG_DNA-bd"/>
</dbReference>
<proteinExistence type="predicted"/>
<evidence type="ECO:0000259" key="7">
    <source>
        <dbReference type="PROSITE" id="PS50982"/>
    </source>
</evidence>
<evidence type="ECO:0000256" key="3">
    <source>
        <dbReference type="ARBA" id="ARBA00023125"/>
    </source>
</evidence>
<name>A0AAE2BWV3_9LAMI</name>
<dbReference type="SUPFAM" id="SSF54171">
    <property type="entry name" value="DNA-binding domain"/>
    <property type="match status" value="1"/>
</dbReference>
<reference evidence="8" key="2">
    <citation type="journal article" date="2024" name="Plant">
        <title>Genomic evolution and insights into agronomic trait innovations of Sesamum species.</title>
        <authorList>
            <person name="Miao H."/>
            <person name="Wang L."/>
            <person name="Qu L."/>
            <person name="Liu H."/>
            <person name="Sun Y."/>
            <person name="Le M."/>
            <person name="Wang Q."/>
            <person name="Wei S."/>
            <person name="Zheng Y."/>
            <person name="Lin W."/>
            <person name="Duan Y."/>
            <person name="Cao H."/>
            <person name="Xiong S."/>
            <person name="Wang X."/>
            <person name="Wei L."/>
            <person name="Li C."/>
            <person name="Ma Q."/>
            <person name="Ju M."/>
            <person name="Zhao R."/>
            <person name="Li G."/>
            <person name="Mu C."/>
            <person name="Tian Q."/>
            <person name="Mei H."/>
            <person name="Zhang T."/>
            <person name="Gao T."/>
            <person name="Zhang H."/>
        </authorList>
    </citation>
    <scope>NUCLEOTIDE SEQUENCE</scope>
    <source>
        <strain evidence="8">K16</strain>
    </source>
</reference>
<sequence>MVAGKSPDWLPPGFTEKVKYKNGRKIKDLKPFFFQRLFVGKEWQGGLGGLAFGKSVGALDGLPFGHLQNPWLLLSGVVQHIAYYYNVATGAKYHSKKEVLSFATADNGLLGTPETTKVDNSGLSSNKEVDTILDKKNESPECCPVDGQWRKKHDRVVPAKDQFTRTSVSGQYNLCFGHIQETCCYYLMQNLSVSDWERSTGLIIRIAQSSLVFIYFFALTVLEQSVLRSLDEVDEPSPDMSQQGISMTNTGHIPEKKKKSNSFETVAVESSAADDLPPGWIKEIITSKSGNKIRKDPYYTDPVSYVFRSKLDALRYLKTNDIGSCACRPKKRELDDLKLIKNKVTLNPFGVSQAELLDFFRISNIEINEQSPVPASEQLSVQRQLFPELNGGGENSGANIPSESGAKFLKQTQDNSNSNAETDKNPEPANEVPKQDAGVMAVDVAISATVTDPLSEQKILGSGTEKQTDITPVKSRTSKKRKDPSLPLRVSKRLAGSEPEVQPTSVLNERSLRAAAKRSSGSEVDTLSSPSVKASASMPLPSDVEPAKEEILQKVESLDKVEKPSTEDQAIPDEQTGMQASEKQQDDGKRPQESQLCYDFGDSWSDPLEFALKTLRGEIPIDDTLSFAGCFSEQVGIPYNKADGCLKPSQRDEPIIFQNEFGHHSESSKQQGAVNELPANPSSFSALGNISFPTCNGFNSQSSTGAVKKDSQTTFNP</sequence>
<comment type="subcellular location">
    <subcellularLocation>
        <location evidence="1">Nucleus</location>
    </subcellularLocation>
</comment>
<dbReference type="Pfam" id="PF01429">
    <property type="entry name" value="MBD"/>
    <property type="match status" value="1"/>
</dbReference>
<evidence type="ECO:0000256" key="1">
    <source>
        <dbReference type="ARBA" id="ARBA00004123"/>
    </source>
</evidence>
<dbReference type="InterPro" id="IPR016177">
    <property type="entry name" value="DNA-bd_dom_sf"/>
</dbReference>
<feature type="region of interest" description="Disordered" evidence="6">
    <location>
        <begin position="233"/>
        <end position="259"/>
    </location>
</feature>
<dbReference type="EMBL" id="JACGWL010000006">
    <property type="protein sequence ID" value="KAK4400746.1"/>
    <property type="molecule type" value="Genomic_DNA"/>
</dbReference>
<dbReference type="PROSITE" id="PS50982">
    <property type="entry name" value="MBD"/>
    <property type="match status" value="1"/>
</dbReference>
<keyword evidence="3" id="KW-0238">DNA-binding</keyword>
<comment type="caution">
    <text evidence="8">The sequence shown here is derived from an EMBL/GenBank/DDBJ whole genome shotgun (WGS) entry which is preliminary data.</text>
</comment>
<dbReference type="PANTHER" id="PTHR34067">
    <property type="entry name" value="OS04G0193200 PROTEIN"/>
    <property type="match status" value="1"/>
</dbReference>
<feature type="compositionally biased region" description="Basic and acidic residues" evidence="6">
    <location>
        <begin position="545"/>
        <end position="566"/>
    </location>
</feature>
<gene>
    <name evidence="8" type="ORF">Sango_1180700</name>
</gene>
<protein>
    <recommendedName>
        <fullName evidence="7">MBD domain-containing protein</fullName>
    </recommendedName>
</protein>
<evidence type="ECO:0000256" key="6">
    <source>
        <dbReference type="SAM" id="MobiDB-lite"/>
    </source>
</evidence>
<feature type="domain" description="MBD" evidence="7">
    <location>
        <begin position="266"/>
        <end position="339"/>
    </location>
</feature>
<evidence type="ECO:0000256" key="5">
    <source>
        <dbReference type="ARBA" id="ARBA00023242"/>
    </source>
</evidence>
<feature type="region of interest" description="Disordered" evidence="6">
    <location>
        <begin position="457"/>
        <end position="595"/>
    </location>
</feature>
<dbReference type="PANTHER" id="PTHR34067:SF20">
    <property type="entry name" value="OS08G0206700 PROTEIN"/>
    <property type="match status" value="1"/>
</dbReference>
<evidence type="ECO:0000256" key="4">
    <source>
        <dbReference type="ARBA" id="ARBA00023163"/>
    </source>
</evidence>
<feature type="compositionally biased region" description="Polar residues" evidence="6">
    <location>
        <begin position="519"/>
        <end position="534"/>
    </location>
</feature>
<dbReference type="Proteomes" id="UP001289374">
    <property type="component" value="Unassembled WGS sequence"/>
</dbReference>
<dbReference type="AlphaFoldDB" id="A0AAE2BWV3"/>
<keyword evidence="4" id="KW-0804">Transcription</keyword>
<evidence type="ECO:0000313" key="8">
    <source>
        <dbReference type="EMBL" id="KAK4400746.1"/>
    </source>
</evidence>
<feature type="region of interest" description="Disordered" evidence="6">
    <location>
        <begin position="410"/>
        <end position="434"/>
    </location>
</feature>
<feature type="compositionally biased region" description="Polar residues" evidence="6">
    <location>
        <begin position="239"/>
        <end position="251"/>
    </location>
</feature>
<evidence type="ECO:0000313" key="9">
    <source>
        <dbReference type="Proteomes" id="UP001289374"/>
    </source>
</evidence>
<keyword evidence="5" id="KW-0539">Nucleus</keyword>